<evidence type="ECO:0000256" key="3">
    <source>
        <dbReference type="ARBA" id="ARBA00022729"/>
    </source>
</evidence>
<accession>A0A1I1W5T7</accession>
<dbReference type="Pfam" id="PF09084">
    <property type="entry name" value="NMT1"/>
    <property type="match status" value="1"/>
</dbReference>
<sequence>MIDFSTMMLKRQSQTNAEPKTPKRNSGAQIGAKSTQKTKDAASKDRKFIRENKMFKETTSSLVAGAVMALSGQAAFADAHGEITVGYFLEWPMPFQYAKVNGTYDEELGTKVNWVSFDSGTAMSAAMASGDVQISVSQGIPPFVVATSAGQDLQVVDVAVSYSENDNCVVSSGLEIDKDSASELAGKKVAVPLGTAAHYGFLKQMDHFGVDVGSMTVVDMAPAEGAAALSQGSVDMACGWGGALRRMKESGNILLTGAEKEELGILVFDATTAPASFVAENSDIVAKFIKVTADANAMWASGEKTDEMLEVIAKDSGMDVEATKETLATFAFPTIDDQLADKWLGGGSQKFMGGVAQVFVDAGSIDSALDSYDGTVNTGPLKAAQGM</sequence>
<feature type="domain" description="SsuA/THI5-like" evidence="5">
    <location>
        <begin position="94"/>
        <end position="295"/>
    </location>
</feature>
<evidence type="ECO:0000256" key="2">
    <source>
        <dbReference type="ARBA" id="ARBA00010742"/>
    </source>
</evidence>
<dbReference type="Gene3D" id="3.40.190.10">
    <property type="entry name" value="Periplasmic binding protein-like II"/>
    <property type="match status" value="2"/>
</dbReference>
<dbReference type="InterPro" id="IPR015168">
    <property type="entry name" value="SsuA/THI5"/>
</dbReference>
<evidence type="ECO:0000256" key="4">
    <source>
        <dbReference type="SAM" id="MobiDB-lite"/>
    </source>
</evidence>
<dbReference type="GO" id="GO:0042597">
    <property type="term" value="C:periplasmic space"/>
    <property type="evidence" value="ECO:0007669"/>
    <property type="project" value="UniProtKB-SubCell"/>
</dbReference>
<reference evidence="6 7" key="1">
    <citation type="submission" date="2016-10" db="EMBL/GenBank/DDBJ databases">
        <authorList>
            <person name="de Groot N.N."/>
        </authorList>
    </citation>
    <scope>NUCLEOTIDE SEQUENCE [LARGE SCALE GENOMIC DNA]</scope>
    <source>
        <strain evidence="6 7">DSM 11443</strain>
    </source>
</reference>
<gene>
    <name evidence="6" type="ORF">SAMN04488523_103240</name>
</gene>
<proteinExistence type="inferred from homology"/>
<organism evidence="6 7">
    <name type="scientific">Sulfitobacter brevis</name>
    <dbReference type="NCBI Taxonomy" id="74348"/>
    <lineage>
        <taxon>Bacteria</taxon>
        <taxon>Pseudomonadati</taxon>
        <taxon>Pseudomonadota</taxon>
        <taxon>Alphaproteobacteria</taxon>
        <taxon>Rhodobacterales</taxon>
        <taxon>Roseobacteraceae</taxon>
        <taxon>Sulfitobacter</taxon>
    </lineage>
</organism>
<dbReference type="STRING" id="74348.SAMN04488523_103240"/>
<dbReference type="PANTHER" id="PTHR30024">
    <property type="entry name" value="ALIPHATIC SULFONATES-BINDING PROTEIN-RELATED"/>
    <property type="match status" value="1"/>
</dbReference>
<dbReference type="GO" id="GO:0042918">
    <property type="term" value="P:alkanesulfonate transmembrane transport"/>
    <property type="evidence" value="ECO:0007669"/>
    <property type="project" value="TreeGrafter"/>
</dbReference>
<evidence type="ECO:0000313" key="6">
    <source>
        <dbReference type="EMBL" id="SFD88723.1"/>
    </source>
</evidence>
<keyword evidence="3" id="KW-0732">Signal</keyword>
<dbReference type="Proteomes" id="UP000198977">
    <property type="component" value="Unassembled WGS sequence"/>
</dbReference>
<feature type="compositionally biased region" description="Polar residues" evidence="4">
    <location>
        <begin position="11"/>
        <end position="35"/>
    </location>
</feature>
<dbReference type="PANTHER" id="PTHR30024:SF47">
    <property type="entry name" value="TAURINE-BINDING PERIPLASMIC PROTEIN"/>
    <property type="match status" value="1"/>
</dbReference>
<keyword evidence="7" id="KW-1185">Reference proteome</keyword>
<name>A0A1I1W5T7_9RHOB</name>
<evidence type="ECO:0000256" key="1">
    <source>
        <dbReference type="ARBA" id="ARBA00004418"/>
    </source>
</evidence>
<evidence type="ECO:0000313" key="7">
    <source>
        <dbReference type="Proteomes" id="UP000198977"/>
    </source>
</evidence>
<feature type="region of interest" description="Disordered" evidence="4">
    <location>
        <begin position="1"/>
        <end position="44"/>
    </location>
</feature>
<comment type="subcellular location">
    <subcellularLocation>
        <location evidence="1">Periplasm</location>
    </subcellularLocation>
</comment>
<protein>
    <submittedName>
        <fullName evidence="6">Taurine transport system substrate-binding protein</fullName>
    </submittedName>
</protein>
<dbReference type="EMBL" id="FOMW01000003">
    <property type="protein sequence ID" value="SFD88723.1"/>
    <property type="molecule type" value="Genomic_DNA"/>
</dbReference>
<comment type="similarity">
    <text evidence="2">Belongs to the bacterial solute-binding protein SsuA/TauA family.</text>
</comment>
<dbReference type="AlphaFoldDB" id="A0A1I1W5T7"/>
<evidence type="ECO:0000259" key="5">
    <source>
        <dbReference type="Pfam" id="PF09084"/>
    </source>
</evidence>
<dbReference type="SUPFAM" id="SSF53850">
    <property type="entry name" value="Periplasmic binding protein-like II"/>
    <property type="match status" value="1"/>
</dbReference>